<dbReference type="GO" id="GO:0003677">
    <property type="term" value="F:DNA binding"/>
    <property type="evidence" value="ECO:0007669"/>
    <property type="project" value="InterPro"/>
</dbReference>
<dbReference type="AlphaFoldDB" id="A0A431VK65"/>
<dbReference type="PANTHER" id="PTHR13696">
    <property type="entry name" value="P-LOOP CONTAINING NUCLEOSIDE TRIPHOSPHATE HYDROLASE"/>
    <property type="match status" value="1"/>
</dbReference>
<dbReference type="InterPro" id="IPR027417">
    <property type="entry name" value="P-loop_NTPase"/>
</dbReference>
<dbReference type="Pfam" id="PF13614">
    <property type="entry name" value="AAA_31"/>
    <property type="match status" value="1"/>
</dbReference>
<dbReference type="Gene3D" id="3.40.50.300">
    <property type="entry name" value="P-loop containing nucleotide triphosphate hydrolases"/>
    <property type="match status" value="1"/>
</dbReference>
<dbReference type="CDD" id="cd02042">
    <property type="entry name" value="ParAB_family"/>
    <property type="match status" value="1"/>
</dbReference>
<dbReference type="Proteomes" id="UP000277007">
    <property type="component" value="Unassembled WGS sequence"/>
</dbReference>
<evidence type="ECO:0000313" key="3">
    <source>
        <dbReference type="Proteomes" id="UP000277007"/>
    </source>
</evidence>
<protein>
    <submittedName>
        <fullName evidence="2">Chromosome partitioning protein</fullName>
    </submittedName>
</protein>
<reference evidence="2 3" key="1">
    <citation type="submission" date="2018-12" db="EMBL/GenBank/DDBJ databases">
        <authorList>
            <person name="Yang Y."/>
        </authorList>
    </citation>
    <scope>NUCLEOTIDE SEQUENCE [LARGE SCALE GENOMIC DNA]</scope>
    <source>
        <strain evidence="2 3">L-25-5w-1</strain>
    </source>
</reference>
<accession>A0A431VK65</accession>
<keyword evidence="3" id="KW-1185">Reference proteome</keyword>
<comment type="caution">
    <text evidence="2">The sequence shown here is derived from an EMBL/GenBank/DDBJ whole genome shotgun (WGS) entry which is preliminary data.</text>
</comment>
<feature type="domain" description="AAA" evidence="1">
    <location>
        <begin position="83"/>
        <end position="262"/>
    </location>
</feature>
<name>A0A431VK65_9PROT</name>
<evidence type="ECO:0000313" key="2">
    <source>
        <dbReference type="EMBL" id="RTR21111.1"/>
    </source>
</evidence>
<dbReference type="InterPro" id="IPR010982">
    <property type="entry name" value="Lambda_DNA-bd_dom_sf"/>
</dbReference>
<dbReference type="SUPFAM" id="SSF52540">
    <property type="entry name" value="P-loop containing nucleoside triphosphate hydrolases"/>
    <property type="match status" value="1"/>
</dbReference>
<sequence>MVGENRMNGSEMRAIREARGLTQPDFAGWLNDTLGRRYDGAKISRWETEREKIPREIEGTLLIASLGGRTLRGGGRPLVMSTTLTKGGSSKTESAVNIAYILARAGYRTLLVDADSQANASVHVGLDKERLVALTKARRTLADVILDRMEAAEAIVPVEQAPNLDLLPSSIALARAESELNGQPFGRLARLSDVIRSVGDRYDFVIVDCAPAIGTVTLNALVAADFVLMPCQTESFAVMAVEDLVQETIGALTKRENPRLKVLGILPTLYNARQTQDRASLEEINSLWGPRFKVYEPVPRSAIYAQASAAQTITLAADPGVPGVESYVAIARDLIDAAERMEGTDAA</sequence>
<dbReference type="InterPro" id="IPR050678">
    <property type="entry name" value="DNA_Partitioning_ATPase"/>
</dbReference>
<dbReference type="PANTHER" id="PTHR13696:SF52">
    <property type="entry name" value="PARA FAMILY PROTEIN CT_582"/>
    <property type="match status" value="1"/>
</dbReference>
<organism evidence="2 3">
    <name type="scientific">Azospirillum griseum</name>
    <dbReference type="NCBI Taxonomy" id="2496639"/>
    <lineage>
        <taxon>Bacteria</taxon>
        <taxon>Pseudomonadati</taxon>
        <taxon>Pseudomonadota</taxon>
        <taxon>Alphaproteobacteria</taxon>
        <taxon>Rhodospirillales</taxon>
        <taxon>Azospirillaceae</taxon>
        <taxon>Azospirillum</taxon>
    </lineage>
</organism>
<dbReference type="Gene3D" id="1.10.260.40">
    <property type="entry name" value="lambda repressor-like DNA-binding domains"/>
    <property type="match status" value="1"/>
</dbReference>
<dbReference type="EMBL" id="RXMA01000007">
    <property type="protein sequence ID" value="RTR21111.1"/>
    <property type="molecule type" value="Genomic_DNA"/>
</dbReference>
<gene>
    <name evidence="2" type="ORF">EJ903_10285</name>
</gene>
<evidence type="ECO:0000259" key="1">
    <source>
        <dbReference type="Pfam" id="PF13614"/>
    </source>
</evidence>
<dbReference type="InterPro" id="IPR025669">
    <property type="entry name" value="AAA_dom"/>
</dbReference>
<proteinExistence type="predicted"/>